<evidence type="ECO:0000313" key="2">
    <source>
        <dbReference type="EMBL" id="GFD28514.1"/>
    </source>
</evidence>
<dbReference type="InterPro" id="IPR008979">
    <property type="entry name" value="Galactose-bd-like_sf"/>
</dbReference>
<dbReference type="PROSITE" id="PS50022">
    <property type="entry name" value="FA58C_3"/>
    <property type="match status" value="2"/>
</dbReference>
<proteinExistence type="predicted"/>
<organism evidence="2">
    <name type="scientific">Tanacetum cinerariifolium</name>
    <name type="common">Dalmatian daisy</name>
    <name type="synonym">Chrysanthemum cinerariifolium</name>
    <dbReference type="NCBI Taxonomy" id="118510"/>
    <lineage>
        <taxon>Eukaryota</taxon>
        <taxon>Viridiplantae</taxon>
        <taxon>Streptophyta</taxon>
        <taxon>Embryophyta</taxon>
        <taxon>Tracheophyta</taxon>
        <taxon>Spermatophyta</taxon>
        <taxon>Magnoliopsida</taxon>
        <taxon>eudicotyledons</taxon>
        <taxon>Gunneridae</taxon>
        <taxon>Pentapetalae</taxon>
        <taxon>asterids</taxon>
        <taxon>campanulids</taxon>
        <taxon>Asterales</taxon>
        <taxon>Asteraceae</taxon>
        <taxon>Asteroideae</taxon>
        <taxon>Anthemideae</taxon>
        <taxon>Anthemidinae</taxon>
        <taxon>Tanacetum</taxon>
    </lineage>
</organism>
<dbReference type="Gene3D" id="2.60.120.260">
    <property type="entry name" value="Galactose-binding domain-like"/>
    <property type="match status" value="2"/>
</dbReference>
<dbReference type="Pfam" id="PF00754">
    <property type="entry name" value="F5_F8_type_C"/>
    <property type="match status" value="2"/>
</dbReference>
<reference evidence="2" key="1">
    <citation type="journal article" date="2019" name="Sci. Rep.">
        <title>Draft genome of Tanacetum cinerariifolium, the natural source of mosquito coil.</title>
        <authorList>
            <person name="Yamashiro T."/>
            <person name="Shiraishi A."/>
            <person name="Satake H."/>
            <person name="Nakayama K."/>
        </authorList>
    </citation>
    <scope>NUCLEOTIDE SEQUENCE</scope>
</reference>
<dbReference type="EMBL" id="BKCJ011386111">
    <property type="protein sequence ID" value="GFD28514.1"/>
    <property type="molecule type" value="Genomic_DNA"/>
</dbReference>
<feature type="non-terminal residue" evidence="2">
    <location>
        <position position="1"/>
    </location>
</feature>
<accession>A0A699V8U5</accession>
<name>A0A699V8U5_TANCI</name>
<protein>
    <recommendedName>
        <fullName evidence="1">F5/8 type C domain-containing protein</fullName>
    </recommendedName>
</protein>
<feature type="non-terminal residue" evidence="2">
    <location>
        <position position="180"/>
    </location>
</feature>
<dbReference type="InterPro" id="IPR000421">
    <property type="entry name" value="FA58C"/>
</dbReference>
<dbReference type="AlphaFoldDB" id="A0A699V8U5"/>
<sequence>NAYGKNFTLDVSSDNVTWKTVVTVTNNATTANEYANLDVSGRYVRMNGTLRATQYGYSLYEFEVFNFSYNTANNLSNGKPGVASSTQGGYPVNQALDNDNTTRWGSAYQDSVTMYVDLRGTATISRVYLIWEVAYGKDFKIEVSDDAVTWKGVAKVANNSLRFTELTLNAKGRYVRMHGL</sequence>
<gene>
    <name evidence="2" type="ORF">Tci_900483</name>
</gene>
<feature type="domain" description="F5/8 type C" evidence="1">
    <location>
        <begin position="1"/>
        <end position="67"/>
    </location>
</feature>
<feature type="domain" description="F5/8 type C" evidence="1">
    <location>
        <begin position="68"/>
        <end position="180"/>
    </location>
</feature>
<comment type="caution">
    <text evidence="2">The sequence shown here is derived from an EMBL/GenBank/DDBJ whole genome shotgun (WGS) entry which is preliminary data.</text>
</comment>
<dbReference type="SUPFAM" id="SSF49785">
    <property type="entry name" value="Galactose-binding domain-like"/>
    <property type="match status" value="2"/>
</dbReference>
<evidence type="ECO:0000259" key="1">
    <source>
        <dbReference type="PROSITE" id="PS50022"/>
    </source>
</evidence>